<keyword evidence="2" id="KW-1185">Reference proteome</keyword>
<dbReference type="EMBL" id="AFAY01000051">
    <property type="protein sequence ID" value="EGF08271.1"/>
    <property type="molecule type" value="Genomic_DNA"/>
</dbReference>
<evidence type="ECO:0000313" key="2">
    <source>
        <dbReference type="Proteomes" id="UP000004105"/>
    </source>
</evidence>
<evidence type="ECO:0000313" key="1">
    <source>
        <dbReference type="EMBL" id="EGF08271.1"/>
    </source>
</evidence>
<name>F2BFS2_9NEIS</name>
<sequence>MLQIRTLYLLFCFDFTIKRPSEKDNYVFRRPFWAFQATQPNNRSAY</sequence>
<comment type="caution">
    <text evidence="1">The sequence shown here is derived from an EMBL/GenBank/DDBJ whole genome shotgun (WGS) entry which is preliminary data.</text>
</comment>
<gene>
    <name evidence="1" type="ORF">HMPREF9123_2579</name>
</gene>
<dbReference type="Proteomes" id="UP000004105">
    <property type="component" value="Unassembled WGS sequence"/>
</dbReference>
<dbReference type="AlphaFoldDB" id="F2BFS2"/>
<organism evidence="1 2">
    <name type="scientific">Neisseria bacilliformis ATCC BAA-1200</name>
    <dbReference type="NCBI Taxonomy" id="888742"/>
    <lineage>
        <taxon>Bacteria</taxon>
        <taxon>Pseudomonadati</taxon>
        <taxon>Pseudomonadota</taxon>
        <taxon>Betaproteobacteria</taxon>
        <taxon>Neisseriales</taxon>
        <taxon>Neisseriaceae</taxon>
        <taxon>Neisseria</taxon>
    </lineage>
</organism>
<dbReference type="HOGENOM" id="CLU_3186207_0_0_4"/>
<reference evidence="1 2" key="1">
    <citation type="submission" date="2011-02" db="EMBL/GenBank/DDBJ databases">
        <authorList>
            <person name="Muzny D."/>
            <person name="Qin X."/>
            <person name="Deng J."/>
            <person name="Jiang H."/>
            <person name="Liu Y."/>
            <person name="Qu J."/>
            <person name="Song X.-Z."/>
            <person name="Zhang L."/>
            <person name="Thornton R."/>
            <person name="Coyle M."/>
            <person name="Francisco L."/>
            <person name="Jackson L."/>
            <person name="Javaid M."/>
            <person name="Korchina V."/>
            <person name="Kovar C."/>
            <person name="Mata R."/>
            <person name="Mathew T."/>
            <person name="Ngo R."/>
            <person name="Nguyen L."/>
            <person name="Nguyen N."/>
            <person name="Okwuonu G."/>
            <person name="Ongeri F."/>
            <person name="Pham C."/>
            <person name="Simmons D."/>
            <person name="Wilczek-Boney K."/>
            <person name="Hale W."/>
            <person name="Jakkamsetti A."/>
            <person name="Pham P."/>
            <person name="Ruth R."/>
            <person name="San Lucas F."/>
            <person name="Warren J."/>
            <person name="Zhang J."/>
            <person name="Zhao Z."/>
            <person name="Zhou C."/>
            <person name="Zhu D."/>
            <person name="Lee S."/>
            <person name="Bess C."/>
            <person name="Blankenburg K."/>
            <person name="Forbes L."/>
            <person name="Fu Q."/>
            <person name="Gubbala S."/>
            <person name="Hirani K."/>
            <person name="Jayaseelan J.C."/>
            <person name="Lara F."/>
            <person name="Munidasa M."/>
            <person name="Palculict T."/>
            <person name="Patil S."/>
            <person name="Pu L.-L."/>
            <person name="Saada N."/>
            <person name="Tang L."/>
            <person name="Weissenberger G."/>
            <person name="Zhu Y."/>
            <person name="Hemphill L."/>
            <person name="Shang Y."/>
            <person name="Youmans B."/>
            <person name="Ayvaz T."/>
            <person name="Ross M."/>
            <person name="Santibanez J."/>
            <person name="Aqrawi P."/>
            <person name="Gross S."/>
            <person name="Joshi V."/>
            <person name="Fowler G."/>
            <person name="Nazareth L."/>
            <person name="Reid J."/>
            <person name="Worley K."/>
            <person name="Petrosino J."/>
            <person name="Highlander S."/>
            <person name="Gibbs R."/>
        </authorList>
    </citation>
    <scope>NUCLEOTIDE SEQUENCE [LARGE SCALE GENOMIC DNA]</scope>
    <source>
        <strain evidence="1 2">ATCC BAA-1200</strain>
    </source>
</reference>
<protein>
    <submittedName>
        <fullName evidence="1">Uncharacterized protein</fullName>
    </submittedName>
</protein>
<accession>F2BFS2</accession>
<proteinExistence type="predicted"/>